<evidence type="ECO:0000313" key="1">
    <source>
        <dbReference type="EMBL" id="QEM80919.1"/>
    </source>
</evidence>
<dbReference type="Proteomes" id="UP000324285">
    <property type="component" value="Chromosome"/>
</dbReference>
<sequence length="69" mass="7142">MTESTIRTLSPEELDAVAGGLISLGGNGFELTPNDYVIDLDLLGENGLVSGLLGELLVENSILQNLLGG</sequence>
<protein>
    <submittedName>
        <fullName evidence="1">Uncharacterized protein</fullName>
    </submittedName>
</protein>
<name>A0A5C1NGW4_9GAMM</name>
<organism evidence="1 2">
    <name type="scientific">Halomonas binhaiensis</name>
    <dbReference type="NCBI Taxonomy" id="2562282"/>
    <lineage>
        <taxon>Bacteria</taxon>
        <taxon>Pseudomonadati</taxon>
        <taxon>Pseudomonadota</taxon>
        <taxon>Gammaproteobacteria</taxon>
        <taxon>Oceanospirillales</taxon>
        <taxon>Halomonadaceae</taxon>
        <taxon>Halomonas</taxon>
    </lineage>
</organism>
<dbReference type="RefSeq" id="WP_149283934.1">
    <property type="nucleotide sequence ID" value="NZ_CP038437.2"/>
</dbReference>
<gene>
    <name evidence="1" type="ORF">E4T21_04655</name>
</gene>
<reference evidence="1" key="1">
    <citation type="submission" date="2021-02" db="EMBL/GenBank/DDBJ databases">
        <title>Strain Y2R2, a novel species of the genus Halomonas.</title>
        <authorList>
            <person name="Huang H."/>
        </authorList>
    </citation>
    <scope>NUCLEOTIDE SEQUENCE</scope>
    <source>
        <strain evidence="1">Y2R2</strain>
    </source>
</reference>
<proteinExistence type="predicted"/>
<dbReference type="KEGG" id="hbh:E4T21_04655"/>
<accession>A0A5C1NGW4</accession>
<dbReference type="EMBL" id="CP038437">
    <property type="protein sequence ID" value="QEM80919.1"/>
    <property type="molecule type" value="Genomic_DNA"/>
</dbReference>
<keyword evidence="2" id="KW-1185">Reference proteome</keyword>
<dbReference type="AlphaFoldDB" id="A0A5C1NGW4"/>
<evidence type="ECO:0000313" key="2">
    <source>
        <dbReference type="Proteomes" id="UP000324285"/>
    </source>
</evidence>